<evidence type="ECO:0000313" key="3">
    <source>
        <dbReference type="Proteomes" id="UP000315648"/>
    </source>
</evidence>
<comment type="caution">
    <text evidence="2">The sequence shown here is derived from an EMBL/GenBank/DDBJ whole genome shotgun (WGS) entry which is preliminary data.</text>
</comment>
<dbReference type="PANTHER" id="PTHR43245:SF13">
    <property type="entry name" value="UDP-D-APIOSE_UDP-D-XYLOSE SYNTHASE 2"/>
    <property type="match status" value="1"/>
</dbReference>
<dbReference type="PANTHER" id="PTHR43245">
    <property type="entry name" value="BIFUNCTIONAL POLYMYXIN RESISTANCE PROTEIN ARNA"/>
    <property type="match status" value="1"/>
</dbReference>
<feature type="domain" description="NAD-dependent epimerase/dehydratase" evidence="1">
    <location>
        <begin position="9"/>
        <end position="242"/>
    </location>
</feature>
<dbReference type="SUPFAM" id="SSF51735">
    <property type="entry name" value="NAD(P)-binding Rossmann-fold domains"/>
    <property type="match status" value="1"/>
</dbReference>
<accession>A0A556QSI0</accession>
<dbReference type="RefSeq" id="WP_144230137.1">
    <property type="nucleotide sequence ID" value="NZ_CBCRVV010000012.1"/>
</dbReference>
<dbReference type="EMBL" id="VMBG01000001">
    <property type="protein sequence ID" value="TSJ79596.1"/>
    <property type="molecule type" value="Genomic_DNA"/>
</dbReference>
<dbReference type="Proteomes" id="UP000315648">
    <property type="component" value="Unassembled WGS sequence"/>
</dbReference>
<dbReference type="Pfam" id="PF01370">
    <property type="entry name" value="Epimerase"/>
    <property type="match status" value="1"/>
</dbReference>
<reference evidence="2 3" key="1">
    <citation type="submission" date="2019-07" db="EMBL/GenBank/DDBJ databases">
        <title>Description of 53C-WASEF.</title>
        <authorList>
            <person name="Pitt A."/>
            <person name="Hahn M.W."/>
        </authorList>
    </citation>
    <scope>NUCLEOTIDE SEQUENCE [LARGE SCALE GENOMIC DNA]</scope>
    <source>
        <strain evidence="2 3">53C-WASEF</strain>
    </source>
</reference>
<dbReference type="InterPro" id="IPR001509">
    <property type="entry name" value="Epimerase_deHydtase"/>
</dbReference>
<dbReference type="InterPro" id="IPR050177">
    <property type="entry name" value="Lipid_A_modif_metabolic_enz"/>
</dbReference>
<keyword evidence="3" id="KW-1185">Reference proteome</keyword>
<gene>
    <name evidence="2" type="ORF">FPL22_10010</name>
</gene>
<sequence length="315" mass="33915">MSAVSIKKALVTGGSGFIGGHLVRALLEQGAEVVVLDNFRTGHLRNIEDLPVRLVRGCITDREIVREAVRGCDAVFHLAALVSVPESMERIHECVSLNVTGLLTVLEEASAAGVRKLVLSSSAAIYGDDPEVPKREDMRPAPKSPYAITKLDGEYYCALFAATGRIETACLRYFNVFGPRQDPRSAYAAAVPIFIRRALAEQPITIHGDGEQTRDFVFVKDVVAANIFAASTVGLTGVFNVGYGGSITINAIAERILAQTGGKGTIVHEAPRTGDVRHSRASADKLRAAGWKPGYDLEAGLAETLAWYREHDDPT</sequence>
<protein>
    <submittedName>
        <fullName evidence="2">NAD-dependent epimerase/dehydratase family protein</fullName>
    </submittedName>
</protein>
<dbReference type="Gene3D" id="3.40.50.720">
    <property type="entry name" value="NAD(P)-binding Rossmann-like Domain"/>
    <property type="match status" value="1"/>
</dbReference>
<proteinExistence type="predicted"/>
<dbReference type="InterPro" id="IPR036291">
    <property type="entry name" value="NAD(P)-bd_dom_sf"/>
</dbReference>
<dbReference type="Gene3D" id="3.90.25.10">
    <property type="entry name" value="UDP-galactose 4-epimerase, domain 1"/>
    <property type="match status" value="1"/>
</dbReference>
<evidence type="ECO:0000313" key="2">
    <source>
        <dbReference type="EMBL" id="TSJ79596.1"/>
    </source>
</evidence>
<name>A0A556QSI0_9BACT</name>
<evidence type="ECO:0000259" key="1">
    <source>
        <dbReference type="Pfam" id="PF01370"/>
    </source>
</evidence>
<dbReference type="OrthoDB" id="9811743at2"/>
<dbReference type="AlphaFoldDB" id="A0A556QSI0"/>
<organism evidence="2 3">
    <name type="scientific">Rariglobus hedericola</name>
    <dbReference type="NCBI Taxonomy" id="2597822"/>
    <lineage>
        <taxon>Bacteria</taxon>
        <taxon>Pseudomonadati</taxon>
        <taxon>Verrucomicrobiota</taxon>
        <taxon>Opitutia</taxon>
        <taxon>Opitutales</taxon>
        <taxon>Opitutaceae</taxon>
        <taxon>Rariglobus</taxon>
    </lineage>
</organism>